<dbReference type="Pfam" id="PF00707">
    <property type="entry name" value="IF3_C"/>
    <property type="match status" value="1"/>
</dbReference>
<evidence type="ECO:0000256" key="3">
    <source>
        <dbReference type="ARBA" id="ARBA00022917"/>
    </source>
</evidence>
<feature type="domain" description="Translation initiation factor 3 C-terminal" evidence="5">
    <location>
        <begin position="242"/>
        <end position="308"/>
    </location>
</feature>
<dbReference type="InterPro" id="IPR036788">
    <property type="entry name" value="T_IF-3_C_sf"/>
</dbReference>
<dbReference type="InterPro" id="IPR036787">
    <property type="entry name" value="T_IF-3_N_sf"/>
</dbReference>
<dbReference type="PANTHER" id="PTHR10938">
    <property type="entry name" value="TRANSLATION INITIATION FACTOR IF-3"/>
    <property type="match status" value="1"/>
</dbReference>
<protein>
    <recommendedName>
        <fullName evidence="9">Translation initiation factor IF-3</fullName>
    </recommendedName>
</protein>
<dbReference type="Pfam" id="PF05198">
    <property type="entry name" value="IF3_N"/>
    <property type="match status" value="1"/>
</dbReference>
<keyword evidence="8" id="KW-1185">Reference proteome</keyword>
<dbReference type="InterPro" id="IPR019815">
    <property type="entry name" value="Translation_initiation_fac_3_C"/>
</dbReference>
<sequence length="362" mass="41013">MWPQLPLTWRCRVVNGTHPKRLSRDNHLPFGGQAQTRGARPRENLSRQSLLVTLEVSLFWSHGRRHACNARALWTSAGLSLQQQGKHPDSVANRIRSRLCSPCSTYTQQRLVRPEQERHPMFIERWFRSPCCSRQGLWRTLTTTSHRGSEEKAILRVNGEIPSTMQCLLVSADGQKLGVFFVAEALEQAASKGMDLVEVAPKARPFPVCRMVASARTVLSTRARKTTQHAARAMRQSRQQATKEIRLSPVTQEHDFALKIRRAREFLAEGTRVRVYIMFRRGHGRKRHEAITLLTRARDALADVGRLQPGSVFEQHATFDEPDATDQTASQKNGQVSATVASRRTLDFLMHPVPSQHNSAHD</sequence>
<dbReference type="Gene3D" id="3.30.110.10">
    <property type="entry name" value="Translation initiation factor 3 (IF-3), C-terminal domain"/>
    <property type="match status" value="1"/>
</dbReference>
<dbReference type="SUPFAM" id="SSF55200">
    <property type="entry name" value="Translation initiation factor IF3, C-terminal domain"/>
    <property type="match status" value="1"/>
</dbReference>
<evidence type="ECO:0000313" key="7">
    <source>
        <dbReference type="EMBL" id="KAF6005204.1"/>
    </source>
</evidence>
<dbReference type="InterPro" id="IPR001288">
    <property type="entry name" value="Translation_initiation_fac_3"/>
</dbReference>
<evidence type="ECO:0000259" key="6">
    <source>
        <dbReference type="Pfam" id="PF05198"/>
    </source>
</evidence>
<dbReference type="GO" id="GO:0043022">
    <property type="term" value="F:ribosome binding"/>
    <property type="evidence" value="ECO:0007669"/>
    <property type="project" value="TreeGrafter"/>
</dbReference>
<dbReference type="GO" id="GO:0005737">
    <property type="term" value="C:cytoplasm"/>
    <property type="evidence" value="ECO:0007669"/>
    <property type="project" value="UniProtKB-ARBA"/>
</dbReference>
<dbReference type="PANTHER" id="PTHR10938:SF0">
    <property type="entry name" value="TRANSLATION INITIATION FACTOR IF-3, MITOCHONDRIAL"/>
    <property type="match status" value="1"/>
</dbReference>
<keyword evidence="2" id="KW-0396">Initiation factor</keyword>
<gene>
    <name evidence="7" type="ORF">F1559_002413</name>
</gene>
<dbReference type="InterPro" id="IPR019814">
    <property type="entry name" value="Translation_initiation_fac_3_N"/>
</dbReference>
<accession>A0A7J7IRM4</accession>
<feature type="region of interest" description="Disordered" evidence="4">
    <location>
        <begin position="22"/>
        <end position="42"/>
    </location>
</feature>
<dbReference type="OrthoDB" id="5666at2759"/>
<evidence type="ECO:0000256" key="4">
    <source>
        <dbReference type="SAM" id="MobiDB-lite"/>
    </source>
</evidence>
<dbReference type="Proteomes" id="UP000530660">
    <property type="component" value="Unassembled WGS sequence"/>
</dbReference>
<feature type="domain" description="Translation initiation factor 3 N-terminal" evidence="6">
    <location>
        <begin position="157"/>
        <end position="212"/>
    </location>
</feature>
<evidence type="ECO:0000259" key="5">
    <source>
        <dbReference type="Pfam" id="PF00707"/>
    </source>
</evidence>
<dbReference type="AlphaFoldDB" id="A0A7J7IRM4"/>
<evidence type="ECO:0000256" key="1">
    <source>
        <dbReference type="ARBA" id="ARBA00005439"/>
    </source>
</evidence>
<dbReference type="EMBL" id="VWRR01000001">
    <property type="protein sequence ID" value="KAF6005204.1"/>
    <property type="molecule type" value="Genomic_DNA"/>
</dbReference>
<dbReference type="SUPFAM" id="SSF54364">
    <property type="entry name" value="Translation initiation factor IF3, N-terminal domain"/>
    <property type="match status" value="1"/>
</dbReference>
<reference evidence="7 8" key="1">
    <citation type="journal article" date="2020" name="J. Phycol.">
        <title>Comparative genome analysis reveals Cyanidiococcus gen. nov., a new extremophilic red algal genus sister to Cyanidioschyzon (Cyanidioschyzonaceae, Rhodophyta).</title>
        <authorList>
            <person name="Liu S.-L."/>
            <person name="Chiang Y.-R."/>
            <person name="Yoon H.S."/>
            <person name="Fu H.-Y."/>
        </authorList>
    </citation>
    <scope>NUCLEOTIDE SEQUENCE [LARGE SCALE GENOMIC DNA]</scope>
    <source>
        <strain evidence="7 8">THAL066</strain>
    </source>
</reference>
<evidence type="ECO:0000256" key="2">
    <source>
        <dbReference type="ARBA" id="ARBA00022540"/>
    </source>
</evidence>
<name>A0A7J7IRM4_9RHOD</name>
<organism evidence="7 8">
    <name type="scientific">Cyanidiococcus yangmingshanensis</name>
    <dbReference type="NCBI Taxonomy" id="2690220"/>
    <lineage>
        <taxon>Eukaryota</taxon>
        <taxon>Rhodophyta</taxon>
        <taxon>Bangiophyceae</taxon>
        <taxon>Cyanidiales</taxon>
        <taxon>Cyanidiaceae</taxon>
        <taxon>Cyanidiococcus</taxon>
    </lineage>
</organism>
<evidence type="ECO:0000313" key="8">
    <source>
        <dbReference type="Proteomes" id="UP000530660"/>
    </source>
</evidence>
<dbReference type="GO" id="GO:0003743">
    <property type="term" value="F:translation initiation factor activity"/>
    <property type="evidence" value="ECO:0007669"/>
    <property type="project" value="UniProtKB-KW"/>
</dbReference>
<evidence type="ECO:0008006" key="9">
    <source>
        <dbReference type="Google" id="ProtNLM"/>
    </source>
</evidence>
<proteinExistence type="inferred from homology"/>
<comment type="caution">
    <text evidence="7">The sequence shown here is derived from an EMBL/GenBank/DDBJ whole genome shotgun (WGS) entry which is preliminary data.</text>
</comment>
<dbReference type="NCBIfam" id="TIGR00168">
    <property type="entry name" value="infC"/>
    <property type="match status" value="1"/>
</dbReference>
<keyword evidence="3" id="KW-0648">Protein biosynthesis</keyword>
<dbReference type="Gene3D" id="3.10.20.80">
    <property type="entry name" value="Translation initiation factor 3 (IF-3), N-terminal domain"/>
    <property type="match status" value="1"/>
</dbReference>
<dbReference type="GO" id="GO:0032790">
    <property type="term" value="P:ribosome disassembly"/>
    <property type="evidence" value="ECO:0007669"/>
    <property type="project" value="TreeGrafter"/>
</dbReference>
<comment type="similarity">
    <text evidence="1">Belongs to the IF-3 family.</text>
</comment>